<feature type="region of interest" description="Disordered" evidence="5">
    <location>
        <begin position="323"/>
        <end position="356"/>
    </location>
</feature>
<keyword evidence="4" id="KW-0472">Membrane</keyword>
<dbReference type="AlphaFoldDB" id="A0A1X6YZA3"/>
<comment type="subcellular location">
    <subcellularLocation>
        <location evidence="1">Membrane</location>
    </subcellularLocation>
</comment>
<protein>
    <recommendedName>
        <fullName evidence="8">Glycosyl transferase family 2</fullName>
    </recommendedName>
</protein>
<evidence type="ECO:0000256" key="4">
    <source>
        <dbReference type="ARBA" id="ARBA00023136"/>
    </source>
</evidence>
<evidence type="ECO:0000256" key="1">
    <source>
        <dbReference type="ARBA" id="ARBA00004370"/>
    </source>
</evidence>
<dbReference type="Gene3D" id="3.40.50.1820">
    <property type="entry name" value="alpha/beta hydrolase"/>
    <property type="match status" value="1"/>
</dbReference>
<keyword evidence="2" id="KW-0328">Glycosyltransferase</keyword>
<gene>
    <name evidence="6" type="ORF">ROH8110_01838</name>
</gene>
<dbReference type="GO" id="GO:0016020">
    <property type="term" value="C:membrane"/>
    <property type="evidence" value="ECO:0007669"/>
    <property type="project" value="UniProtKB-SubCell"/>
</dbReference>
<reference evidence="6 7" key="1">
    <citation type="submission" date="2017-03" db="EMBL/GenBank/DDBJ databases">
        <authorList>
            <person name="Afonso C.L."/>
            <person name="Miller P.J."/>
            <person name="Scott M.A."/>
            <person name="Spackman E."/>
            <person name="Goraichik I."/>
            <person name="Dimitrov K.M."/>
            <person name="Suarez D.L."/>
            <person name="Swayne D.E."/>
        </authorList>
    </citation>
    <scope>NUCLEOTIDE SEQUENCE [LARGE SCALE GENOMIC DNA]</scope>
    <source>
        <strain evidence="6 7">CECT 8110</strain>
    </source>
</reference>
<dbReference type="InterPro" id="IPR029058">
    <property type="entry name" value="AB_hydrolase_fold"/>
</dbReference>
<name>A0A1X6YZA3_9RHOB</name>
<keyword evidence="3" id="KW-0808">Transferase</keyword>
<evidence type="ECO:0000313" key="7">
    <source>
        <dbReference type="Proteomes" id="UP000193207"/>
    </source>
</evidence>
<evidence type="ECO:0000256" key="5">
    <source>
        <dbReference type="SAM" id="MobiDB-lite"/>
    </source>
</evidence>
<dbReference type="EMBL" id="FWFU01000002">
    <property type="protein sequence ID" value="SLN36104.1"/>
    <property type="molecule type" value="Genomic_DNA"/>
</dbReference>
<accession>A0A1X6YZA3</accession>
<feature type="compositionally biased region" description="Low complexity" evidence="5">
    <location>
        <begin position="333"/>
        <end position="345"/>
    </location>
</feature>
<sequence length="640" mass="69986">MTSGPKLLIGCFLRDERSEFLEWLAYHRAIGASHFHIFIDEKSAGNTPLLDVLAASGAIILHSVPADPEILEEPRNTALRFAAIEAGESGGYGLFLSQDEYFRINSRAQTVQSLMRACGGADVLSVPVHLFGPGDRIAHAPGGVLDSATQRAPLPSGTAAGFTLRSVARLGLFGARSPQIPTGPVQGGGAPKWVNGDGATMPAPFSRLTWNETSGAIGTTRAAILKLPAPSVETCILRIASLPERKHPDPESLAAELDSLAAMHEPDPGLLAWGDAIARETSTLLDLPGVAEAQADLCAREIARLDALRAESTGIGRLLAAVSGEDTAQSQSAPQAETPPEADAPTPDPKADKPAGGALSLPPWFAEIHTGGDREGFYTRLKHHAVACIRRDDARLVVTFDNLSNVNDLSPEREPWAYRFLRANDCSHLSVMARRKDWYRDPQLIAYLEKLSADGFFRQFGKVFLTGTSMGGFAALAFASLAPGATVISFNPQTTLDENLVPWEERFLTGRRRDWSLPHSDCAFEIDDIEKAYVFYDPFFAPDRRHVERLEGDNVILLKTWFAGHFSPVFLRRSNLLKPVMQHAIDGTLTPAVFYSMFRDRRLLPWYRKSLETSLIERGHEALARRVAPAFRKLKREAAE</sequence>
<dbReference type="Pfam" id="PF01697">
    <property type="entry name" value="Glyco_transf_92"/>
    <property type="match status" value="1"/>
</dbReference>
<dbReference type="SUPFAM" id="SSF53474">
    <property type="entry name" value="alpha/beta-Hydrolases"/>
    <property type="match status" value="1"/>
</dbReference>
<proteinExistence type="predicted"/>
<keyword evidence="7" id="KW-1185">Reference proteome</keyword>
<dbReference type="RefSeq" id="WP_085817437.1">
    <property type="nucleotide sequence ID" value="NZ_FWFU01000002.1"/>
</dbReference>
<dbReference type="GO" id="GO:0016757">
    <property type="term" value="F:glycosyltransferase activity"/>
    <property type="evidence" value="ECO:0007669"/>
    <property type="project" value="UniProtKB-KW"/>
</dbReference>
<evidence type="ECO:0008006" key="8">
    <source>
        <dbReference type="Google" id="ProtNLM"/>
    </source>
</evidence>
<dbReference type="Proteomes" id="UP000193207">
    <property type="component" value="Unassembled WGS sequence"/>
</dbReference>
<evidence type="ECO:0000256" key="3">
    <source>
        <dbReference type="ARBA" id="ARBA00022679"/>
    </source>
</evidence>
<evidence type="ECO:0000313" key="6">
    <source>
        <dbReference type="EMBL" id="SLN36104.1"/>
    </source>
</evidence>
<organism evidence="6 7">
    <name type="scientific">Roseovarius halotolerans</name>
    <dbReference type="NCBI Taxonomy" id="505353"/>
    <lineage>
        <taxon>Bacteria</taxon>
        <taxon>Pseudomonadati</taxon>
        <taxon>Pseudomonadota</taxon>
        <taxon>Alphaproteobacteria</taxon>
        <taxon>Rhodobacterales</taxon>
        <taxon>Roseobacteraceae</taxon>
        <taxon>Roseovarius</taxon>
    </lineage>
</organism>
<dbReference type="InterPro" id="IPR008166">
    <property type="entry name" value="Glyco_transf_92"/>
</dbReference>
<evidence type="ECO:0000256" key="2">
    <source>
        <dbReference type="ARBA" id="ARBA00022676"/>
    </source>
</evidence>